<evidence type="ECO:0000313" key="3">
    <source>
        <dbReference type="Proteomes" id="UP000324800"/>
    </source>
</evidence>
<organism evidence="2 3">
    <name type="scientific">Streblomastix strix</name>
    <dbReference type="NCBI Taxonomy" id="222440"/>
    <lineage>
        <taxon>Eukaryota</taxon>
        <taxon>Metamonada</taxon>
        <taxon>Preaxostyla</taxon>
        <taxon>Oxymonadida</taxon>
        <taxon>Streblomastigidae</taxon>
        <taxon>Streblomastix</taxon>
    </lineage>
</organism>
<dbReference type="AlphaFoldDB" id="A0A5J4VZM5"/>
<dbReference type="EMBL" id="SNRW01004274">
    <property type="protein sequence ID" value="KAA6387686.1"/>
    <property type="molecule type" value="Genomic_DNA"/>
</dbReference>
<gene>
    <name evidence="2" type="ORF">EZS28_016788</name>
</gene>
<evidence type="ECO:0000313" key="2">
    <source>
        <dbReference type="EMBL" id="KAA6387686.1"/>
    </source>
</evidence>
<feature type="region of interest" description="Disordered" evidence="1">
    <location>
        <begin position="190"/>
        <end position="216"/>
    </location>
</feature>
<feature type="compositionally biased region" description="Low complexity" evidence="1">
    <location>
        <begin position="363"/>
        <end position="373"/>
    </location>
</feature>
<protein>
    <submittedName>
        <fullName evidence="2">Uncharacterized protein</fullName>
    </submittedName>
</protein>
<sequence>MLSKTNTTKKATQLEKLQNAVNELYARDDSNTKVKNLSPPQFYPSYTTLLSHRDMALVYANIDRIQEQFVEKLQNDMNSFSDTSASIATKHKNLFIQANKLAKEIKKTDETIISIYDAHIFHLKSITQALNEGFSSSLPFSLGPRDSSVDVFPPSYKAQTHIGDRLDDDKLFAYDKEEEEIEIQKELDKNFGTIPSNKGPSPLRKTEEGHLGPSPLGMQQYNTWITQGKNMSDDDGKEIPVFEVSIDALMKQVEKQQSQAQLSSDEAAKFKVELQKLTGGKTIKDLSTVKRKEVERFLNNKRSKVVHSVIMRHDRKEDGRRQRQRRAYILRKRAVDHEQEKEIRRAQRMELIQKLQVAKQGSLSKSLSSKLTKNPQETSKESLSLKLGPRIFNPNVQMSSTRKKLQALGLDDFNIAGKIAVEHEIKSSYRTALKIRAARQRILPLNEALEAASKDVERISEQIGGPPQQIQLYATQISGLSHISELK</sequence>
<evidence type="ECO:0000256" key="1">
    <source>
        <dbReference type="SAM" id="MobiDB-lite"/>
    </source>
</evidence>
<comment type="caution">
    <text evidence="2">The sequence shown here is derived from an EMBL/GenBank/DDBJ whole genome shotgun (WGS) entry which is preliminary data.</text>
</comment>
<reference evidence="2 3" key="1">
    <citation type="submission" date="2019-03" db="EMBL/GenBank/DDBJ databases">
        <title>Single cell metagenomics reveals metabolic interactions within the superorganism composed of flagellate Streblomastix strix and complex community of Bacteroidetes bacteria on its surface.</title>
        <authorList>
            <person name="Treitli S.C."/>
            <person name="Kolisko M."/>
            <person name="Husnik F."/>
            <person name="Keeling P."/>
            <person name="Hampl V."/>
        </authorList>
    </citation>
    <scope>NUCLEOTIDE SEQUENCE [LARGE SCALE GENOMIC DNA]</scope>
    <source>
        <strain evidence="2">ST1C</strain>
    </source>
</reference>
<accession>A0A5J4VZM5</accession>
<feature type="region of interest" description="Disordered" evidence="1">
    <location>
        <begin position="363"/>
        <end position="383"/>
    </location>
</feature>
<proteinExistence type="predicted"/>
<name>A0A5J4VZM5_9EUKA</name>
<dbReference type="Proteomes" id="UP000324800">
    <property type="component" value="Unassembled WGS sequence"/>
</dbReference>